<sequence>MSTTKNNSIQEQINADLLESFTLFIDSEYTGYDPLKPVSKIIFSAQGEITSPPDLEFMGYGGGSEGESFSECGGIDLTSFFPLDEQSEYFASNEDEYIEECLQNASAAVLKGLQSVAGSIEFQKLPKDGPVVFVLNLIDQKSKVICRIHPDGDIELPPKKES</sequence>
<proteinExistence type="predicted"/>
<dbReference type="AlphaFoldDB" id="A0A554VRU9"/>
<name>A0A554VRU9_9FLAO</name>
<dbReference type="EMBL" id="VLNR01000002">
    <property type="protein sequence ID" value="TSE11351.1"/>
    <property type="molecule type" value="Genomic_DNA"/>
</dbReference>
<dbReference type="Proteomes" id="UP000318833">
    <property type="component" value="Unassembled WGS sequence"/>
</dbReference>
<keyword evidence="2" id="KW-1185">Reference proteome</keyword>
<gene>
    <name evidence="1" type="ORF">FOF46_01595</name>
</gene>
<evidence type="ECO:0000313" key="2">
    <source>
        <dbReference type="Proteomes" id="UP000318833"/>
    </source>
</evidence>
<accession>A0A554VRU9</accession>
<protein>
    <submittedName>
        <fullName evidence="1">Uncharacterized protein</fullName>
    </submittedName>
</protein>
<organism evidence="1 2">
    <name type="scientific">Aquimarina algiphila</name>
    <dbReference type="NCBI Taxonomy" id="2047982"/>
    <lineage>
        <taxon>Bacteria</taxon>
        <taxon>Pseudomonadati</taxon>
        <taxon>Bacteroidota</taxon>
        <taxon>Flavobacteriia</taxon>
        <taxon>Flavobacteriales</taxon>
        <taxon>Flavobacteriaceae</taxon>
        <taxon>Aquimarina</taxon>
    </lineage>
</organism>
<evidence type="ECO:0000313" key="1">
    <source>
        <dbReference type="EMBL" id="TSE11351.1"/>
    </source>
</evidence>
<reference evidence="1 2" key="1">
    <citation type="submission" date="2019-07" db="EMBL/GenBank/DDBJ databases">
        <title>The draft genome sequence of Aquimarina algiphila M91.</title>
        <authorList>
            <person name="Meng X."/>
        </authorList>
    </citation>
    <scope>NUCLEOTIDE SEQUENCE [LARGE SCALE GENOMIC DNA]</scope>
    <source>
        <strain evidence="1 2">M91</strain>
    </source>
</reference>
<comment type="caution">
    <text evidence="1">The sequence shown here is derived from an EMBL/GenBank/DDBJ whole genome shotgun (WGS) entry which is preliminary data.</text>
</comment>
<dbReference type="RefSeq" id="WP_109436969.1">
    <property type="nucleotide sequence ID" value="NZ_CANMIK010000084.1"/>
</dbReference>
<dbReference type="OrthoDB" id="1161814at2"/>